<protein>
    <recommendedName>
        <fullName evidence="3">Endonuclease/exonuclease/phosphatase domain-containing protein</fullName>
    </recommendedName>
</protein>
<organism evidence="1 2">
    <name type="scientific">Necator americanus</name>
    <name type="common">Human hookworm</name>
    <dbReference type="NCBI Taxonomy" id="51031"/>
    <lineage>
        <taxon>Eukaryota</taxon>
        <taxon>Metazoa</taxon>
        <taxon>Ecdysozoa</taxon>
        <taxon>Nematoda</taxon>
        <taxon>Chromadorea</taxon>
        <taxon>Rhabditida</taxon>
        <taxon>Rhabditina</taxon>
        <taxon>Rhabditomorpha</taxon>
        <taxon>Strongyloidea</taxon>
        <taxon>Ancylostomatidae</taxon>
        <taxon>Bunostominae</taxon>
        <taxon>Necator</taxon>
    </lineage>
</organism>
<name>A0ABR1D3P1_NECAM</name>
<dbReference type="Proteomes" id="UP001303046">
    <property type="component" value="Unassembled WGS sequence"/>
</dbReference>
<evidence type="ECO:0000313" key="1">
    <source>
        <dbReference type="EMBL" id="KAK6744865.1"/>
    </source>
</evidence>
<evidence type="ECO:0008006" key="3">
    <source>
        <dbReference type="Google" id="ProtNLM"/>
    </source>
</evidence>
<gene>
    <name evidence="1" type="primary">Necator_chrIII.g12296</name>
    <name evidence="1" type="ORF">RB195_011530</name>
</gene>
<proteinExistence type="predicted"/>
<comment type="caution">
    <text evidence="1">The sequence shown here is derived from an EMBL/GenBank/DDBJ whole genome shotgun (WGS) entry which is preliminary data.</text>
</comment>
<reference evidence="1 2" key="1">
    <citation type="submission" date="2023-08" db="EMBL/GenBank/DDBJ databases">
        <title>A Necator americanus chromosomal reference genome.</title>
        <authorList>
            <person name="Ilik V."/>
            <person name="Petrzelkova K.J."/>
            <person name="Pardy F."/>
            <person name="Fuh T."/>
            <person name="Niatou-Singa F.S."/>
            <person name="Gouil Q."/>
            <person name="Baker L."/>
            <person name="Ritchie M.E."/>
            <person name="Jex A.R."/>
            <person name="Gazzola D."/>
            <person name="Li H."/>
            <person name="Toshio Fujiwara R."/>
            <person name="Zhan B."/>
            <person name="Aroian R.V."/>
            <person name="Pafco B."/>
            <person name="Schwarz E.M."/>
        </authorList>
    </citation>
    <scope>NUCLEOTIDE SEQUENCE [LARGE SCALE GENOMIC DNA]</scope>
    <source>
        <strain evidence="1 2">Aroian</strain>
        <tissue evidence="1">Whole animal</tissue>
    </source>
</reference>
<sequence>MRTLKLQLDYVLTRNIPQSDIREHRAVWDVAFNSDHRPVLLSVRTRKKLSDADSFTKCIQDAARETLSALLPRKKFAFASAETKSTYNSVRVARSAGDVNQERKLCRKLQQDRDNEWTSKAKEFEKVWEDKNSRKPYALLKQYGGKVKTCSLVLNTASAKAVGEATPPMWRDHFKTLLNRQAPSATELELVLRPAYAANDKPPTELEVLVCNQKMRNETSGGEALKC</sequence>
<keyword evidence="2" id="KW-1185">Reference proteome</keyword>
<accession>A0ABR1D3P1</accession>
<evidence type="ECO:0000313" key="2">
    <source>
        <dbReference type="Proteomes" id="UP001303046"/>
    </source>
</evidence>
<dbReference type="EMBL" id="JAVFWL010000003">
    <property type="protein sequence ID" value="KAK6744865.1"/>
    <property type="molecule type" value="Genomic_DNA"/>
</dbReference>